<name>A0ABQ5HEQ5_9ASTR</name>
<dbReference type="PANTHER" id="PTHR48475">
    <property type="entry name" value="RIBONUCLEASE H"/>
    <property type="match status" value="1"/>
</dbReference>
<keyword evidence="3" id="KW-0695">RNA-directed DNA polymerase</keyword>
<reference evidence="3" key="2">
    <citation type="submission" date="2022-01" db="EMBL/GenBank/DDBJ databases">
        <authorList>
            <person name="Yamashiro T."/>
            <person name="Shiraishi A."/>
            <person name="Satake H."/>
            <person name="Nakayama K."/>
        </authorList>
    </citation>
    <scope>NUCLEOTIDE SEQUENCE</scope>
</reference>
<evidence type="ECO:0000313" key="3">
    <source>
        <dbReference type="EMBL" id="GJT86059.1"/>
    </source>
</evidence>
<gene>
    <name evidence="3" type="ORF">Tco_1067776</name>
</gene>
<dbReference type="InterPro" id="IPR036397">
    <property type="entry name" value="RNaseH_sf"/>
</dbReference>
<evidence type="ECO:0000256" key="1">
    <source>
        <dbReference type="SAM" id="MobiDB-lite"/>
    </source>
</evidence>
<dbReference type="PANTHER" id="PTHR48475:SF2">
    <property type="entry name" value="RIBONUCLEASE H"/>
    <property type="match status" value="1"/>
</dbReference>
<dbReference type="InterPro" id="IPR012337">
    <property type="entry name" value="RNaseH-like_sf"/>
</dbReference>
<dbReference type="Gene3D" id="3.30.420.10">
    <property type="entry name" value="Ribonuclease H-like superfamily/Ribonuclease H"/>
    <property type="match status" value="1"/>
</dbReference>
<proteinExistence type="predicted"/>
<dbReference type="PROSITE" id="PS50879">
    <property type="entry name" value="RNASE_H_1"/>
    <property type="match status" value="1"/>
</dbReference>
<evidence type="ECO:0000259" key="2">
    <source>
        <dbReference type="PROSITE" id="PS50879"/>
    </source>
</evidence>
<dbReference type="Pfam" id="PF13456">
    <property type="entry name" value="RVT_3"/>
    <property type="match status" value="1"/>
</dbReference>
<dbReference type="EMBL" id="BQNB010019510">
    <property type="protein sequence ID" value="GJT86059.1"/>
    <property type="molecule type" value="Genomic_DNA"/>
</dbReference>
<keyword evidence="4" id="KW-1185">Reference proteome</keyword>
<sequence>PGDSVATIRRQRHDIHGNGVRDSATTSGRRQLKVDLEPSTWKRHQEYKATPLQYFQTLEPPPEKDDTKGWTLFTDGAFSSKGPGAGLVLIGPSGIEHIYALRLTFGSTNNEAEYEALLAGLRITNGINIQKLEAKVDSKLVASQINGAM</sequence>
<accession>A0ABQ5HEQ5</accession>
<organism evidence="3 4">
    <name type="scientific">Tanacetum coccineum</name>
    <dbReference type="NCBI Taxonomy" id="301880"/>
    <lineage>
        <taxon>Eukaryota</taxon>
        <taxon>Viridiplantae</taxon>
        <taxon>Streptophyta</taxon>
        <taxon>Embryophyta</taxon>
        <taxon>Tracheophyta</taxon>
        <taxon>Spermatophyta</taxon>
        <taxon>Magnoliopsida</taxon>
        <taxon>eudicotyledons</taxon>
        <taxon>Gunneridae</taxon>
        <taxon>Pentapetalae</taxon>
        <taxon>asterids</taxon>
        <taxon>campanulids</taxon>
        <taxon>Asterales</taxon>
        <taxon>Asteraceae</taxon>
        <taxon>Asteroideae</taxon>
        <taxon>Anthemideae</taxon>
        <taxon>Anthemidinae</taxon>
        <taxon>Tanacetum</taxon>
    </lineage>
</organism>
<comment type="caution">
    <text evidence="3">The sequence shown here is derived from an EMBL/GenBank/DDBJ whole genome shotgun (WGS) entry which is preliminary data.</text>
</comment>
<protein>
    <submittedName>
        <fullName evidence="3">Reverse transcriptase domain-containing protein</fullName>
    </submittedName>
</protein>
<reference evidence="3" key="1">
    <citation type="journal article" date="2022" name="Int. J. Mol. Sci.">
        <title>Draft Genome of Tanacetum Coccineum: Genomic Comparison of Closely Related Tanacetum-Family Plants.</title>
        <authorList>
            <person name="Yamashiro T."/>
            <person name="Shiraishi A."/>
            <person name="Nakayama K."/>
            <person name="Satake H."/>
        </authorList>
    </citation>
    <scope>NUCLEOTIDE SEQUENCE</scope>
</reference>
<dbReference type="InterPro" id="IPR002156">
    <property type="entry name" value="RNaseH_domain"/>
</dbReference>
<dbReference type="Proteomes" id="UP001151760">
    <property type="component" value="Unassembled WGS sequence"/>
</dbReference>
<feature type="non-terminal residue" evidence="3">
    <location>
        <position position="1"/>
    </location>
</feature>
<keyword evidence="3" id="KW-0808">Transferase</keyword>
<feature type="region of interest" description="Disordered" evidence="1">
    <location>
        <begin position="1"/>
        <end position="29"/>
    </location>
</feature>
<dbReference type="GO" id="GO:0003964">
    <property type="term" value="F:RNA-directed DNA polymerase activity"/>
    <property type="evidence" value="ECO:0007669"/>
    <property type="project" value="UniProtKB-KW"/>
</dbReference>
<dbReference type="SUPFAM" id="SSF53098">
    <property type="entry name" value="Ribonuclease H-like"/>
    <property type="match status" value="1"/>
</dbReference>
<evidence type="ECO:0000313" key="4">
    <source>
        <dbReference type="Proteomes" id="UP001151760"/>
    </source>
</evidence>
<keyword evidence="3" id="KW-0548">Nucleotidyltransferase</keyword>
<feature type="domain" description="RNase H type-1" evidence="2">
    <location>
        <begin position="66"/>
        <end position="149"/>
    </location>
</feature>